<evidence type="ECO:0000313" key="1">
    <source>
        <dbReference type="EMBL" id="SMD27060.1"/>
    </source>
</evidence>
<keyword evidence="2" id="KW-1185">Reference proteome</keyword>
<name>A0A1W2FYP8_KIBAR</name>
<dbReference type="Proteomes" id="UP000192674">
    <property type="component" value="Unassembled WGS sequence"/>
</dbReference>
<accession>A0A1W2FYP8</accession>
<gene>
    <name evidence="1" type="ORF">SAMN05661093_10657</name>
</gene>
<evidence type="ECO:0000313" key="2">
    <source>
        <dbReference type="Proteomes" id="UP000192674"/>
    </source>
</evidence>
<dbReference type="EMBL" id="FWXV01000019">
    <property type="protein sequence ID" value="SMD27060.1"/>
    <property type="molecule type" value="Genomic_DNA"/>
</dbReference>
<organism evidence="1 2">
    <name type="scientific">Kibdelosporangium aridum</name>
    <dbReference type="NCBI Taxonomy" id="2030"/>
    <lineage>
        <taxon>Bacteria</taxon>
        <taxon>Bacillati</taxon>
        <taxon>Actinomycetota</taxon>
        <taxon>Actinomycetes</taxon>
        <taxon>Pseudonocardiales</taxon>
        <taxon>Pseudonocardiaceae</taxon>
        <taxon>Kibdelosporangium</taxon>
    </lineage>
</organism>
<protein>
    <submittedName>
        <fullName evidence="1">Uncharacterized protein</fullName>
    </submittedName>
</protein>
<reference evidence="1 2" key="1">
    <citation type="submission" date="2017-04" db="EMBL/GenBank/DDBJ databases">
        <authorList>
            <person name="Afonso C.L."/>
            <person name="Miller P.J."/>
            <person name="Scott M.A."/>
            <person name="Spackman E."/>
            <person name="Goraichik I."/>
            <person name="Dimitrov K.M."/>
            <person name="Suarez D.L."/>
            <person name="Swayne D.E."/>
        </authorList>
    </citation>
    <scope>NUCLEOTIDE SEQUENCE [LARGE SCALE GENOMIC DNA]</scope>
    <source>
        <strain evidence="1 2">DSM 43828</strain>
    </source>
</reference>
<proteinExistence type="predicted"/>
<dbReference type="AlphaFoldDB" id="A0A1W2FYP8"/>
<sequence length="96" mass="10492">MMSILVEAWAHQGPPKVAQKHKVLADALKLLHVAAGLPVAPRLVLCLCDSEAAYHFTAARSWAAHALRTFAIDIAVVELPAELKAAVRTAQQRQYR</sequence>